<dbReference type="Pfam" id="PF07002">
    <property type="entry name" value="Copine"/>
    <property type="match status" value="1"/>
</dbReference>
<dbReference type="SUPFAM" id="SSF53300">
    <property type="entry name" value="vWA-like"/>
    <property type="match status" value="1"/>
</dbReference>
<dbReference type="GO" id="GO:0005544">
    <property type="term" value="F:calcium-dependent phospholipid binding"/>
    <property type="evidence" value="ECO:0007669"/>
    <property type="project" value="InterPro"/>
</dbReference>
<sequence>MVQFEGKNFLKKTIPDAAVVFFEVSRIEQDDEKILLYKSEQLKQSSRITWKGFTLGCQAPEDATRTTLNFAFAIDFSDAEGLQDEESQNHFVDSTEFAIRSIGETFADYNRTNTYTAYGIGARIPPQYRESHEFCLNLDTDPTCTGIEGVVTAFRNTFMHTQPCTSAHFAHVIYHIAKNAQIALSRTDASKPQYYILNIITRGAIDDVKETVQAAIFASKAPISIVFTGIGDRNLDEIERLGVGGKRLTYHGRKSDRDNLQFVNMTKVLLESDGSAEESKFTLSERALYQIPRQLTSYFTKNGIFPVEKQDTATTDNTLRPMAVFRSSSIVSDDGHGSLDKSSPEETETVAPSSAKDSSEQARRRQHKALSRGMRSMTLVDDRRY</sequence>
<dbReference type="PANTHER" id="PTHR10857:SF131">
    <property type="entry name" value="COPINE C-TERMINAL DOMAIN-CONTAINING PROTEIN"/>
    <property type="match status" value="1"/>
</dbReference>
<dbReference type="InterPro" id="IPR010734">
    <property type="entry name" value="Copine_C"/>
</dbReference>
<dbReference type="InterPro" id="IPR045052">
    <property type="entry name" value="Copine"/>
</dbReference>
<evidence type="ECO:0000259" key="2">
    <source>
        <dbReference type="Pfam" id="PF07002"/>
    </source>
</evidence>
<evidence type="ECO:0000313" key="3">
    <source>
        <dbReference type="EMBL" id="KHJ93118.1"/>
    </source>
</evidence>
<protein>
    <submittedName>
        <fullName evidence="3">Copine</fullName>
    </submittedName>
</protein>
<dbReference type="AlphaFoldDB" id="A0A0B1T6E4"/>
<keyword evidence="4" id="KW-1185">Reference proteome</keyword>
<feature type="region of interest" description="Disordered" evidence="1">
    <location>
        <begin position="326"/>
        <end position="385"/>
    </location>
</feature>
<dbReference type="GO" id="GO:0071277">
    <property type="term" value="P:cellular response to calcium ion"/>
    <property type="evidence" value="ECO:0007669"/>
    <property type="project" value="TreeGrafter"/>
</dbReference>
<dbReference type="PANTHER" id="PTHR10857">
    <property type="entry name" value="COPINE"/>
    <property type="match status" value="1"/>
</dbReference>
<dbReference type="OrthoDB" id="5855668at2759"/>
<feature type="compositionally biased region" description="Basic and acidic residues" evidence="1">
    <location>
        <begin position="333"/>
        <end position="344"/>
    </location>
</feature>
<organism evidence="3 4">
    <name type="scientific">Oesophagostomum dentatum</name>
    <name type="common">Nodular worm</name>
    <dbReference type="NCBI Taxonomy" id="61180"/>
    <lineage>
        <taxon>Eukaryota</taxon>
        <taxon>Metazoa</taxon>
        <taxon>Ecdysozoa</taxon>
        <taxon>Nematoda</taxon>
        <taxon>Chromadorea</taxon>
        <taxon>Rhabditida</taxon>
        <taxon>Rhabditina</taxon>
        <taxon>Rhabditomorpha</taxon>
        <taxon>Strongyloidea</taxon>
        <taxon>Strongylidae</taxon>
        <taxon>Oesophagostomum</taxon>
    </lineage>
</organism>
<reference evidence="3 4" key="1">
    <citation type="submission" date="2014-03" db="EMBL/GenBank/DDBJ databases">
        <title>Draft genome of the hookworm Oesophagostomum dentatum.</title>
        <authorList>
            <person name="Mitreva M."/>
        </authorList>
    </citation>
    <scope>NUCLEOTIDE SEQUENCE [LARGE SCALE GENOMIC DNA]</scope>
    <source>
        <strain evidence="3 4">OD-Hann</strain>
    </source>
</reference>
<dbReference type="EMBL" id="KN550942">
    <property type="protein sequence ID" value="KHJ93118.1"/>
    <property type="molecule type" value="Genomic_DNA"/>
</dbReference>
<dbReference type="InterPro" id="IPR036465">
    <property type="entry name" value="vWFA_dom_sf"/>
</dbReference>
<evidence type="ECO:0000313" key="4">
    <source>
        <dbReference type="Proteomes" id="UP000053660"/>
    </source>
</evidence>
<name>A0A0B1T6E4_OESDE</name>
<dbReference type="GO" id="GO:0005886">
    <property type="term" value="C:plasma membrane"/>
    <property type="evidence" value="ECO:0007669"/>
    <property type="project" value="TreeGrafter"/>
</dbReference>
<accession>A0A0B1T6E4</accession>
<proteinExistence type="predicted"/>
<gene>
    <name evidence="3" type="ORF">OESDEN_06977</name>
</gene>
<dbReference type="Proteomes" id="UP000053660">
    <property type="component" value="Unassembled WGS sequence"/>
</dbReference>
<evidence type="ECO:0000256" key="1">
    <source>
        <dbReference type="SAM" id="MobiDB-lite"/>
    </source>
</evidence>
<feature type="domain" description="Copine C-terminal" evidence="2">
    <location>
        <begin position="95"/>
        <end position="304"/>
    </location>
</feature>